<evidence type="ECO:0000256" key="1">
    <source>
        <dbReference type="SAM" id="MobiDB-lite"/>
    </source>
</evidence>
<dbReference type="Proteomes" id="UP000053562">
    <property type="component" value="Unassembled WGS sequence"/>
</dbReference>
<organism evidence="2 3">
    <name type="scientific">Plasmodium vivax India VII</name>
    <dbReference type="NCBI Taxonomy" id="1077284"/>
    <lineage>
        <taxon>Eukaryota</taxon>
        <taxon>Sar</taxon>
        <taxon>Alveolata</taxon>
        <taxon>Apicomplexa</taxon>
        <taxon>Aconoidasida</taxon>
        <taxon>Haemosporida</taxon>
        <taxon>Plasmodiidae</taxon>
        <taxon>Plasmodium</taxon>
        <taxon>Plasmodium (Plasmodium)</taxon>
    </lineage>
</organism>
<dbReference type="EMBL" id="KQ234516">
    <property type="protein sequence ID" value="KMZ77080.1"/>
    <property type="molecule type" value="Genomic_DNA"/>
</dbReference>
<accession>A0A0J9S2U9</accession>
<feature type="compositionally biased region" description="Basic and acidic residues" evidence="1">
    <location>
        <begin position="260"/>
        <end position="277"/>
    </location>
</feature>
<name>A0A0J9S2U9_PLAVI</name>
<gene>
    <name evidence="2" type="ORF">PVIIG_05514</name>
</gene>
<sequence>MFVYLFHFFNIFNILFIYSFLSKVWNTYIEFDKTLVGDTNSHSYEGVCEPIVRNYGEEKARNKDFCMKLVRNLGCYNLKTEYHNPNNDRCHILYNWIYNEKNKYKHSDEIITECFKDYIDVMSHNPDKHKCSYDSYNNVYEDPIKMTILDIFNNNMHDIINKLMGEYEKDEFSPHNFVCECVKIYRNIYNTYCAIRYPREGKGKSTCDMLKTIKIIYDSYLLRDAALKHKIPSLDADDNEYSNKCISKAKGLESVTASGKSEETSSQSREDLGRNRDSSLFPRDVIDENTGGFMSPTVSTTLGTVAGASSVLALLYKVNMNFI</sequence>
<evidence type="ECO:0000313" key="3">
    <source>
        <dbReference type="Proteomes" id="UP000053562"/>
    </source>
</evidence>
<feature type="region of interest" description="Disordered" evidence="1">
    <location>
        <begin position="256"/>
        <end position="288"/>
    </location>
</feature>
<proteinExistence type="predicted"/>
<dbReference type="AlphaFoldDB" id="A0A0J9S2U9"/>
<reference evidence="2 3" key="1">
    <citation type="submission" date="2011-08" db="EMBL/GenBank/DDBJ databases">
        <title>The Genome Sequence of Plasmodium vivax India VII.</title>
        <authorList>
            <consortium name="The Broad Institute Genome Sequencing Platform"/>
            <consortium name="The Broad Institute Genome Sequencing Center for Infectious Disease"/>
            <person name="Neafsey D."/>
            <person name="Carlton J."/>
            <person name="Barnwell J."/>
            <person name="Collins W."/>
            <person name="Escalante A."/>
            <person name="Mullikin J."/>
            <person name="Saul A."/>
            <person name="Guigo R."/>
            <person name="Camara F."/>
            <person name="Young S.K."/>
            <person name="Zeng Q."/>
            <person name="Gargeya S."/>
            <person name="Fitzgerald M."/>
            <person name="Haas B."/>
            <person name="Abouelleil A."/>
            <person name="Alvarado L."/>
            <person name="Arachchi H.M."/>
            <person name="Berlin A."/>
            <person name="Brown A."/>
            <person name="Chapman S.B."/>
            <person name="Chen Z."/>
            <person name="Dunbar C."/>
            <person name="Freedman E."/>
            <person name="Gearin G."/>
            <person name="Gellesch M."/>
            <person name="Goldberg J."/>
            <person name="Griggs A."/>
            <person name="Gujja S."/>
            <person name="Heiman D."/>
            <person name="Howarth C."/>
            <person name="Larson L."/>
            <person name="Lui A."/>
            <person name="MacDonald P.J.P."/>
            <person name="Montmayeur A."/>
            <person name="Murphy C."/>
            <person name="Neiman D."/>
            <person name="Pearson M."/>
            <person name="Priest M."/>
            <person name="Roberts A."/>
            <person name="Saif S."/>
            <person name="Shea T."/>
            <person name="Shenoy N."/>
            <person name="Sisk P."/>
            <person name="Stolte C."/>
            <person name="Sykes S."/>
            <person name="Wortman J."/>
            <person name="Nusbaum C."/>
            <person name="Birren B."/>
        </authorList>
    </citation>
    <scope>NUCLEOTIDE SEQUENCE [LARGE SCALE GENOMIC DNA]</scope>
    <source>
        <strain evidence="2 3">India VII</strain>
    </source>
</reference>
<evidence type="ECO:0000313" key="2">
    <source>
        <dbReference type="EMBL" id="KMZ77080.1"/>
    </source>
</evidence>
<protein>
    <submittedName>
        <fullName evidence="2">Uncharacterized protein</fullName>
    </submittedName>
</protein>